<comment type="caution">
    <text evidence="3">The sequence shown here is derived from an EMBL/GenBank/DDBJ whole genome shotgun (WGS) entry which is preliminary data.</text>
</comment>
<dbReference type="CDD" id="cd00060">
    <property type="entry name" value="FHA"/>
    <property type="match status" value="1"/>
</dbReference>
<protein>
    <submittedName>
        <fullName evidence="3">Phage tail protein</fullName>
    </submittedName>
</protein>
<dbReference type="InterPro" id="IPR006521">
    <property type="entry name" value="Tail_protein_I"/>
</dbReference>
<dbReference type="Proteomes" id="UP000197208">
    <property type="component" value="Unassembled WGS sequence"/>
</dbReference>
<dbReference type="Gene3D" id="2.60.200.20">
    <property type="match status" value="1"/>
</dbReference>
<dbReference type="OrthoDB" id="370073at2"/>
<evidence type="ECO:0000256" key="1">
    <source>
        <dbReference type="SAM" id="MobiDB-lite"/>
    </source>
</evidence>
<evidence type="ECO:0000313" key="3">
    <source>
        <dbReference type="EMBL" id="OWL96143.1"/>
    </source>
</evidence>
<sequence length="347" mass="37863">MPQLQVRQRGEVLRSLTLGRQLSIGRTPDNGLPLRDPSVAVRHAEISVEGGALLLTDLAGSETGTFVNGHRLTPHQPRRLEHGDEIQIGPFTVAFLNDTTPAPAPPAAGRRDVHGELAARPARPPLPTSPAPLPPAAGPAMYTSFLPPFYQESEFLARFLKVLEGIWEPLQRRQDSVDLHFDPRVAPPPVLGWTAQWLGIPLDPHWPEARQRAWLREAVTLYRWRGTRYGLTRALETVYGLTPVLREDSAEPHTLRVTLLDSLDGEDTAGRGAVTAFVYAHAPAHARVIVEWADPPPTAPPGPARPDPTPDPARPDPAPDPARPDLPPDPAAPPPPRTSRPTQDVSE</sequence>
<dbReference type="SUPFAM" id="SSF49879">
    <property type="entry name" value="SMAD/FHA domain"/>
    <property type="match status" value="1"/>
</dbReference>
<dbReference type="Pfam" id="PF09684">
    <property type="entry name" value="Tail_P2_I"/>
    <property type="match status" value="1"/>
</dbReference>
<evidence type="ECO:0000313" key="4">
    <source>
        <dbReference type="Proteomes" id="UP000197208"/>
    </source>
</evidence>
<dbReference type="NCBIfam" id="TIGR02242">
    <property type="entry name" value="tail_TIGR02242"/>
    <property type="match status" value="1"/>
</dbReference>
<name>A0A246BLF5_9DEIO</name>
<proteinExistence type="predicted"/>
<reference evidence="3 4" key="1">
    <citation type="submission" date="2017-05" db="EMBL/GenBank/DDBJ databases">
        <title>De novo genome assembly of Deniococcus indicus strain DR1.</title>
        <authorList>
            <person name="Chauhan D."/>
            <person name="Yennamalli R.M."/>
            <person name="Priyadarshini R."/>
        </authorList>
    </citation>
    <scope>NUCLEOTIDE SEQUENCE [LARGE SCALE GENOMIC DNA]</scope>
    <source>
        <strain evidence="3 4">DR1</strain>
    </source>
</reference>
<dbReference type="InterPro" id="IPR050923">
    <property type="entry name" value="Cell_Proc_Reg/RNA_Proc"/>
</dbReference>
<dbReference type="InterPro" id="IPR000253">
    <property type="entry name" value="FHA_dom"/>
</dbReference>
<feature type="region of interest" description="Disordered" evidence="1">
    <location>
        <begin position="292"/>
        <end position="347"/>
    </location>
</feature>
<keyword evidence="4" id="KW-1185">Reference proteome</keyword>
<organism evidence="3 4">
    <name type="scientific">Deinococcus indicus</name>
    <dbReference type="NCBI Taxonomy" id="223556"/>
    <lineage>
        <taxon>Bacteria</taxon>
        <taxon>Thermotogati</taxon>
        <taxon>Deinococcota</taxon>
        <taxon>Deinococci</taxon>
        <taxon>Deinococcales</taxon>
        <taxon>Deinococcaceae</taxon>
        <taxon>Deinococcus</taxon>
    </lineage>
</organism>
<evidence type="ECO:0000259" key="2">
    <source>
        <dbReference type="PROSITE" id="PS50006"/>
    </source>
</evidence>
<dbReference type="AlphaFoldDB" id="A0A246BLF5"/>
<dbReference type="SMART" id="SM00240">
    <property type="entry name" value="FHA"/>
    <property type="match status" value="1"/>
</dbReference>
<dbReference type="RefSeq" id="WP_088248527.1">
    <property type="nucleotide sequence ID" value="NZ_NHMK01000012.1"/>
</dbReference>
<dbReference type="InterPro" id="IPR011748">
    <property type="entry name" value="Unchr_phage_tail-like"/>
</dbReference>
<gene>
    <name evidence="3" type="ORF">CBQ26_10160</name>
</gene>
<dbReference type="InterPro" id="IPR008984">
    <property type="entry name" value="SMAD_FHA_dom_sf"/>
</dbReference>
<dbReference type="PROSITE" id="PS50006">
    <property type="entry name" value="FHA_DOMAIN"/>
    <property type="match status" value="1"/>
</dbReference>
<dbReference type="EMBL" id="NHMK01000012">
    <property type="protein sequence ID" value="OWL96143.1"/>
    <property type="molecule type" value="Genomic_DNA"/>
</dbReference>
<dbReference type="Pfam" id="PF00498">
    <property type="entry name" value="FHA"/>
    <property type="match status" value="1"/>
</dbReference>
<feature type="domain" description="FHA" evidence="2">
    <location>
        <begin position="16"/>
        <end position="72"/>
    </location>
</feature>
<dbReference type="PANTHER" id="PTHR23308">
    <property type="entry name" value="NUCLEAR INHIBITOR OF PROTEIN PHOSPHATASE-1"/>
    <property type="match status" value="1"/>
</dbReference>
<accession>A0A246BLF5</accession>
<feature type="compositionally biased region" description="Pro residues" evidence="1">
    <location>
        <begin position="294"/>
        <end position="338"/>
    </location>
</feature>